<feature type="transmembrane region" description="Helical" evidence="1">
    <location>
        <begin position="348"/>
        <end position="368"/>
    </location>
</feature>
<sequence>MSKYIWIILAAGLILRLILSSFTFHPDIQVFDLAGQILKGGHLLNFYDYLYTLPLDDQIIKNFPPFSLNYPPLTYILLGGSSLIFTAITPTQIHSDFLFNTRNILGNMFLFLHLLALKLPLLFFDLGCAVLLFKFFDDFKTKLLAFTIWMFNPLTLYATFMMGQYDIIPTFFTIASLYMVKGGKESGLRNIYLAAILLGIGAAFKIYPFLFLIPLASLTKSFYVRSKIIALGLAPYLLTIFPFLPSFGFRSNALLANQLSKSFYPQIPVSGGESIILFLAALTFFYLICLKISDQKNLWQYYFVVILLFFIFTHAHPQWFLWLTPFLIIEVIVGRFRNILATTTAFFSWFMLLFFFDQSLTIGLFAPINPQVYQGKDLWQLMGISLDINFFRSILHTLFVGAAFYFTYRYFPKKLSTVSS</sequence>
<gene>
    <name evidence="2" type="ORF">A3B45_03310</name>
</gene>
<reference evidence="2 3" key="1">
    <citation type="journal article" date="2016" name="Nat. Commun.">
        <title>Thousands of microbial genomes shed light on interconnected biogeochemical processes in an aquifer system.</title>
        <authorList>
            <person name="Anantharaman K."/>
            <person name="Brown C.T."/>
            <person name="Hug L.A."/>
            <person name="Sharon I."/>
            <person name="Castelle C.J."/>
            <person name="Probst A.J."/>
            <person name="Thomas B.C."/>
            <person name="Singh A."/>
            <person name="Wilkins M.J."/>
            <person name="Karaoz U."/>
            <person name="Brodie E.L."/>
            <person name="Williams K.H."/>
            <person name="Hubbard S.S."/>
            <person name="Banfield J.F."/>
        </authorList>
    </citation>
    <scope>NUCLEOTIDE SEQUENCE [LARGE SCALE GENOMIC DNA]</scope>
</reference>
<evidence type="ECO:0008006" key="4">
    <source>
        <dbReference type="Google" id="ProtNLM"/>
    </source>
</evidence>
<feature type="transmembrane region" description="Helical" evidence="1">
    <location>
        <begin position="319"/>
        <end position="336"/>
    </location>
</feature>
<keyword evidence="1" id="KW-0812">Transmembrane</keyword>
<dbReference type="Proteomes" id="UP000178565">
    <property type="component" value="Unassembled WGS sequence"/>
</dbReference>
<keyword evidence="1" id="KW-0472">Membrane</keyword>
<organism evidence="2 3">
    <name type="scientific">Candidatus Daviesbacteria bacterium RIFCSPLOWO2_01_FULL_39_12</name>
    <dbReference type="NCBI Taxonomy" id="1797785"/>
    <lineage>
        <taxon>Bacteria</taxon>
        <taxon>Candidatus Daviesiibacteriota</taxon>
    </lineage>
</organism>
<proteinExistence type="predicted"/>
<feature type="transmembrane region" description="Helical" evidence="1">
    <location>
        <begin position="388"/>
        <end position="408"/>
    </location>
</feature>
<feature type="transmembrane region" description="Helical" evidence="1">
    <location>
        <begin position="6"/>
        <end position="24"/>
    </location>
</feature>
<dbReference type="STRING" id="1797785.A3B45_03310"/>
<feature type="transmembrane region" description="Helical" evidence="1">
    <location>
        <begin position="269"/>
        <end position="290"/>
    </location>
</feature>
<feature type="transmembrane region" description="Helical" evidence="1">
    <location>
        <begin position="228"/>
        <end position="249"/>
    </location>
</feature>
<dbReference type="EMBL" id="MFDM01000014">
    <property type="protein sequence ID" value="OGE43690.1"/>
    <property type="molecule type" value="Genomic_DNA"/>
</dbReference>
<feature type="transmembrane region" description="Helical" evidence="1">
    <location>
        <begin position="68"/>
        <end position="88"/>
    </location>
</feature>
<feature type="transmembrane region" description="Helical" evidence="1">
    <location>
        <begin position="191"/>
        <end position="216"/>
    </location>
</feature>
<comment type="caution">
    <text evidence="2">The sequence shown here is derived from an EMBL/GenBank/DDBJ whole genome shotgun (WGS) entry which is preliminary data.</text>
</comment>
<evidence type="ECO:0000313" key="3">
    <source>
        <dbReference type="Proteomes" id="UP000178565"/>
    </source>
</evidence>
<evidence type="ECO:0000313" key="2">
    <source>
        <dbReference type="EMBL" id="OGE43690.1"/>
    </source>
</evidence>
<name>A0A1F5KS89_9BACT</name>
<accession>A0A1F5KS89</accession>
<protein>
    <recommendedName>
        <fullName evidence="4">Glycosyltransferase RgtA/B/C/D-like domain-containing protein</fullName>
    </recommendedName>
</protein>
<feature type="transmembrane region" description="Helical" evidence="1">
    <location>
        <begin position="154"/>
        <end position="179"/>
    </location>
</feature>
<feature type="transmembrane region" description="Helical" evidence="1">
    <location>
        <begin position="108"/>
        <end position="133"/>
    </location>
</feature>
<feature type="transmembrane region" description="Helical" evidence="1">
    <location>
        <begin position="297"/>
        <end position="313"/>
    </location>
</feature>
<keyword evidence="1" id="KW-1133">Transmembrane helix</keyword>
<dbReference type="AlphaFoldDB" id="A0A1F5KS89"/>
<evidence type="ECO:0000256" key="1">
    <source>
        <dbReference type="SAM" id="Phobius"/>
    </source>
</evidence>